<accession>A0A2M7RRE3</accession>
<comment type="caution">
    <text evidence="1">The sequence shown here is derived from an EMBL/GenBank/DDBJ whole genome shotgun (WGS) entry which is preliminary data.</text>
</comment>
<dbReference type="AlphaFoldDB" id="A0A2M7RRE3"/>
<dbReference type="Pfam" id="PF19927">
    <property type="entry name" value="DUF6390"/>
    <property type="match status" value="1"/>
</dbReference>
<reference evidence="2" key="1">
    <citation type="submission" date="2017-09" db="EMBL/GenBank/DDBJ databases">
        <title>Depth-based differentiation of microbial function through sediment-hosted aquifers and enrichment of novel symbionts in the deep terrestrial subsurface.</title>
        <authorList>
            <person name="Probst A.J."/>
            <person name="Ladd B."/>
            <person name="Jarett J.K."/>
            <person name="Geller-Mcgrath D.E."/>
            <person name="Sieber C.M.K."/>
            <person name="Emerson J.B."/>
            <person name="Anantharaman K."/>
            <person name="Thomas B.C."/>
            <person name="Malmstrom R."/>
            <person name="Stieglmeier M."/>
            <person name="Klingl A."/>
            <person name="Woyke T."/>
            <person name="Ryan C.M."/>
            <person name="Banfield J.F."/>
        </authorList>
    </citation>
    <scope>NUCLEOTIDE SEQUENCE [LARGE SCALE GENOMIC DNA]</scope>
</reference>
<proteinExistence type="predicted"/>
<evidence type="ECO:0000313" key="1">
    <source>
        <dbReference type="EMBL" id="PIZ02881.1"/>
    </source>
</evidence>
<evidence type="ECO:0000313" key="2">
    <source>
        <dbReference type="Proteomes" id="UP000231069"/>
    </source>
</evidence>
<organism evidence="1 2">
    <name type="scientific">Candidatus Gottesmanbacteria bacterium CG_4_10_14_0_8_um_filter_37_24</name>
    <dbReference type="NCBI Taxonomy" id="1974574"/>
    <lineage>
        <taxon>Bacteria</taxon>
        <taxon>Candidatus Gottesmaniibacteriota</taxon>
    </lineage>
</organism>
<sequence>MNANGLNLCLRYAFPPNSLSLCGPERNKDLQYYSENTSIDQGTEDLLSQFSTLYPYLSFIAYENNFRDPFHPEVVEAYWLGNYYLTNISMTNFSRYLKDTLCLKKSLSFKIFNNLLEKIPKGAIPSHAFHVLNVYIRTGNVNNPHTINTMDSCMIKWGFIRKILHNSLIIETEPLEVKNYKIVLGPPVLRNILCFNNDIPKYKLKEGDFISFHWGQFCEKINRKKLINLRFYTNLSIKLANQKT</sequence>
<protein>
    <submittedName>
        <fullName evidence="1">Uncharacterized protein</fullName>
    </submittedName>
</protein>
<gene>
    <name evidence="1" type="ORF">COY59_02360</name>
</gene>
<dbReference type="Proteomes" id="UP000231069">
    <property type="component" value="Unassembled WGS sequence"/>
</dbReference>
<name>A0A2M7RRE3_9BACT</name>
<dbReference type="InterPro" id="IPR045660">
    <property type="entry name" value="DUF6390"/>
</dbReference>
<dbReference type="EMBL" id="PFMK01000042">
    <property type="protein sequence ID" value="PIZ02881.1"/>
    <property type="molecule type" value="Genomic_DNA"/>
</dbReference>